<dbReference type="AlphaFoldDB" id="A0A2U8VQK7"/>
<comment type="subcellular location">
    <subcellularLocation>
        <location evidence="1">Bacterial flagellum</location>
    </subcellularLocation>
    <subcellularLocation>
        <location evidence="2">Secreted</location>
    </subcellularLocation>
</comment>
<evidence type="ECO:0000256" key="4">
    <source>
        <dbReference type="ARBA" id="ARBA00016244"/>
    </source>
</evidence>
<keyword evidence="6" id="KW-0975">Bacterial flagellum</keyword>
<keyword evidence="9" id="KW-0282">Flagellum</keyword>
<evidence type="ECO:0000256" key="1">
    <source>
        <dbReference type="ARBA" id="ARBA00004365"/>
    </source>
</evidence>
<sequence length="633" mass="64048">MGLDAVNTATAGLRATQASIALVSQNVANAGTAGYVKRSTSPVAQGLNNAGVATGAITRNFDLAALKQLRLETAGSGYTGTKADILGQLEKLYGVPGDATALDGVLNGYTQSLQTLAINPTSAAARSSVVDAAQALATKIGGIAQGVQDLRTGIENTLTGQVQDANALLDSIARLNVQVQTAGDGGTRAALEDQRDQQINKLAGYMDLRVTSERDGSATVMTASGITLVDRGVAAGLSFDGRPTLTANASYDPPETRSVGTLIATLPGGARIALSDEGRLSAGTIAANLELRDTLLPQAQRRLDDLAAGLATATTGRTVAGTVATNPLTNREETTLDLSGMKQPGDRITLQVTGPDGASRNVILVASAFDSKPQAAALSDDATAFVQTVRITPGTPPSLQAIKDALGGLSDAATARGYPAAAVPSLDAAGTAGALTLSGGTGWRVVGGTASVTVPQSISDAQTYPEFALFVDGSAKGLFTDSLDNGAQRTGFAQRLAVNPVVKADTAVLTALGGSATGADATRANFAYGALTQTERTFSSSSGIGGLAAPYSTTLVKFAQDVIAAQGSASAQAQTIDSGQGVALSAAQSRFAEGAAVSIDEEMSNLIALQQAYTANARVLTAARDMLDTLLRM</sequence>
<dbReference type="Pfam" id="PF22638">
    <property type="entry name" value="FlgK_D1"/>
    <property type="match status" value="1"/>
</dbReference>
<dbReference type="PANTHER" id="PTHR30033:SF1">
    <property type="entry name" value="FLAGELLAR HOOK-ASSOCIATED PROTEIN 1"/>
    <property type="match status" value="1"/>
</dbReference>
<dbReference type="InterPro" id="IPR010930">
    <property type="entry name" value="Flg_bb/hook_C_dom"/>
</dbReference>
<dbReference type="GO" id="GO:0009424">
    <property type="term" value="C:bacterial-type flagellum hook"/>
    <property type="evidence" value="ECO:0007669"/>
    <property type="project" value="InterPro"/>
</dbReference>
<dbReference type="OrthoDB" id="7181295at2"/>
<evidence type="ECO:0000259" key="8">
    <source>
        <dbReference type="Pfam" id="PF22638"/>
    </source>
</evidence>
<evidence type="ECO:0000256" key="3">
    <source>
        <dbReference type="ARBA" id="ARBA00009677"/>
    </source>
</evidence>
<dbReference type="PANTHER" id="PTHR30033">
    <property type="entry name" value="FLAGELLAR HOOK-ASSOCIATED PROTEIN 1"/>
    <property type="match status" value="1"/>
</dbReference>
<dbReference type="EMBL" id="CP029551">
    <property type="protein sequence ID" value="AWN35526.1"/>
    <property type="molecule type" value="Genomic_DNA"/>
</dbReference>
<dbReference type="GO" id="GO:0005576">
    <property type="term" value="C:extracellular region"/>
    <property type="evidence" value="ECO:0007669"/>
    <property type="project" value="UniProtKB-SubCell"/>
</dbReference>
<dbReference type="Pfam" id="PF06429">
    <property type="entry name" value="Flg_bbr_C"/>
    <property type="match status" value="1"/>
</dbReference>
<dbReference type="PRINTS" id="PR01005">
    <property type="entry name" value="FLGHOOKAP1"/>
</dbReference>
<protein>
    <recommendedName>
        <fullName evidence="4">Flagellar hook-associated protein 1</fullName>
    </recommendedName>
</protein>
<dbReference type="SUPFAM" id="SSF64518">
    <property type="entry name" value="Phase 1 flagellin"/>
    <property type="match status" value="1"/>
</dbReference>
<name>A0A2U8VQK7_9HYPH</name>
<dbReference type="InterPro" id="IPR002371">
    <property type="entry name" value="FlgK"/>
</dbReference>
<dbReference type="RefSeq" id="WP_109950646.1">
    <property type="nucleotide sequence ID" value="NZ_CP029551.1"/>
</dbReference>
<organism evidence="9 10">
    <name type="scientific">Methylobacterium radiodurans</name>
    <dbReference type="NCBI Taxonomy" id="2202828"/>
    <lineage>
        <taxon>Bacteria</taxon>
        <taxon>Pseudomonadati</taxon>
        <taxon>Pseudomonadota</taxon>
        <taxon>Alphaproteobacteria</taxon>
        <taxon>Hyphomicrobiales</taxon>
        <taxon>Methylobacteriaceae</taxon>
        <taxon>Methylobacterium</taxon>
    </lineage>
</organism>
<evidence type="ECO:0000256" key="2">
    <source>
        <dbReference type="ARBA" id="ARBA00004613"/>
    </source>
</evidence>
<evidence type="ECO:0000259" key="7">
    <source>
        <dbReference type="Pfam" id="PF06429"/>
    </source>
</evidence>
<keyword evidence="5" id="KW-0964">Secreted</keyword>
<dbReference type="GO" id="GO:0005198">
    <property type="term" value="F:structural molecule activity"/>
    <property type="evidence" value="ECO:0007669"/>
    <property type="project" value="InterPro"/>
</dbReference>
<feature type="domain" description="Flagellar basal-body/hook protein C-terminal" evidence="7">
    <location>
        <begin position="589"/>
        <end position="633"/>
    </location>
</feature>
<dbReference type="GO" id="GO:0044780">
    <property type="term" value="P:bacterial-type flagellum assembly"/>
    <property type="evidence" value="ECO:0007669"/>
    <property type="project" value="InterPro"/>
</dbReference>
<dbReference type="KEGG" id="meti:DK427_07085"/>
<keyword evidence="9" id="KW-0969">Cilium</keyword>
<evidence type="ECO:0000256" key="6">
    <source>
        <dbReference type="ARBA" id="ARBA00023143"/>
    </source>
</evidence>
<evidence type="ECO:0000313" key="9">
    <source>
        <dbReference type="EMBL" id="AWN35526.1"/>
    </source>
</evidence>
<feature type="domain" description="Flagellar hook-associated protein FlgK helical" evidence="8">
    <location>
        <begin position="86"/>
        <end position="314"/>
    </location>
</feature>
<gene>
    <name evidence="9" type="primary">flgK</name>
    <name evidence="9" type="ORF">DK427_07085</name>
</gene>
<evidence type="ECO:0000313" key="10">
    <source>
        <dbReference type="Proteomes" id="UP000246058"/>
    </source>
</evidence>
<dbReference type="NCBIfam" id="TIGR02492">
    <property type="entry name" value="flgK_ends"/>
    <property type="match status" value="1"/>
</dbReference>
<comment type="similarity">
    <text evidence="3">Belongs to the flagella basal body rod proteins family.</text>
</comment>
<reference evidence="9 10" key="1">
    <citation type="submission" date="2018-05" db="EMBL/GenBank/DDBJ databases">
        <title>Complete Genome Sequence of Methylobacterium sp. 17Sr1-43.</title>
        <authorList>
            <person name="Srinivasan S."/>
        </authorList>
    </citation>
    <scope>NUCLEOTIDE SEQUENCE [LARGE SCALE GENOMIC DNA]</scope>
    <source>
        <strain evidence="9 10">17Sr1-43</strain>
    </source>
</reference>
<dbReference type="InterPro" id="IPR053927">
    <property type="entry name" value="FlgK_helical"/>
</dbReference>
<keyword evidence="10" id="KW-1185">Reference proteome</keyword>
<evidence type="ECO:0000256" key="5">
    <source>
        <dbReference type="ARBA" id="ARBA00022525"/>
    </source>
</evidence>
<proteinExistence type="inferred from homology"/>
<keyword evidence="9" id="KW-0966">Cell projection</keyword>
<accession>A0A2U8VQK7</accession>
<dbReference type="Proteomes" id="UP000246058">
    <property type="component" value="Chromosome"/>
</dbReference>